<dbReference type="SUPFAM" id="SSF51735">
    <property type="entry name" value="NAD(P)-binding Rossmann-fold domains"/>
    <property type="match status" value="1"/>
</dbReference>
<dbReference type="PRINTS" id="PR00081">
    <property type="entry name" value="GDHRDH"/>
</dbReference>
<comment type="caution">
    <text evidence="1">The sequence shown here is derived from an EMBL/GenBank/DDBJ whole genome shotgun (WGS) entry which is preliminary data.</text>
</comment>
<evidence type="ECO:0000313" key="2">
    <source>
        <dbReference type="Proteomes" id="UP001634394"/>
    </source>
</evidence>
<dbReference type="Proteomes" id="UP001634394">
    <property type="component" value="Unassembled WGS sequence"/>
</dbReference>
<dbReference type="InterPro" id="IPR002347">
    <property type="entry name" value="SDR_fam"/>
</dbReference>
<reference evidence="1 2" key="1">
    <citation type="submission" date="2024-11" db="EMBL/GenBank/DDBJ databases">
        <title>Chromosome-level genome assembly of the freshwater bivalve Anodonta woodiana.</title>
        <authorList>
            <person name="Chen X."/>
        </authorList>
    </citation>
    <scope>NUCLEOTIDE SEQUENCE [LARGE SCALE GENOMIC DNA]</scope>
    <source>
        <strain evidence="1">MN2024</strain>
        <tissue evidence="1">Gills</tissue>
    </source>
</reference>
<dbReference type="InterPro" id="IPR052992">
    <property type="entry name" value="SDR_member_12"/>
</dbReference>
<evidence type="ECO:0000313" key="1">
    <source>
        <dbReference type="EMBL" id="KAL3847418.1"/>
    </source>
</evidence>
<dbReference type="AlphaFoldDB" id="A0ABD3UFT8"/>
<keyword evidence="2" id="KW-1185">Reference proteome</keyword>
<dbReference type="Pfam" id="PF00106">
    <property type="entry name" value="adh_short"/>
    <property type="match status" value="1"/>
</dbReference>
<dbReference type="InterPro" id="IPR036291">
    <property type="entry name" value="NAD(P)-bd_dom_sf"/>
</dbReference>
<dbReference type="PANTHER" id="PTHR44656:SF7">
    <property type="entry name" value="DEHYDROGENASE_REDUCTASE SDR FAMILY MEMBER 12"/>
    <property type="match status" value="1"/>
</dbReference>
<dbReference type="Gene3D" id="3.40.50.720">
    <property type="entry name" value="NAD(P)-binding Rossmann-like Domain"/>
    <property type="match status" value="1"/>
</dbReference>
<dbReference type="PANTHER" id="PTHR44656">
    <property type="entry name" value="DEHYDROGENASE/REDUCTASE SDR FAMILY MEMBER 12"/>
    <property type="match status" value="1"/>
</dbReference>
<organism evidence="1 2">
    <name type="scientific">Sinanodonta woodiana</name>
    <name type="common">Chinese pond mussel</name>
    <name type="synonym">Anodonta woodiana</name>
    <dbReference type="NCBI Taxonomy" id="1069815"/>
    <lineage>
        <taxon>Eukaryota</taxon>
        <taxon>Metazoa</taxon>
        <taxon>Spiralia</taxon>
        <taxon>Lophotrochozoa</taxon>
        <taxon>Mollusca</taxon>
        <taxon>Bivalvia</taxon>
        <taxon>Autobranchia</taxon>
        <taxon>Heteroconchia</taxon>
        <taxon>Palaeoheterodonta</taxon>
        <taxon>Unionida</taxon>
        <taxon>Unionoidea</taxon>
        <taxon>Unionidae</taxon>
        <taxon>Unioninae</taxon>
        <taxon>Sinanodonta</taxon>
    </lineage>
</organism>
<dbReference type="EMBL" id="JBJQND010000016">
    <property type="protein sequence ID" value="KAL3847418.1"/>
    <property type="molecule type" value="Genomic_DNA"/>
</dbReference>
<sequence>MSFYRNVVWFMKGLKEYTRTGYAKASEKFDPSDLDDDLFDKTYMVTGASSGLGMFTTKTLVRMGGVVHMVCRDIKKGEEARKDIVDEIGNECLIDNLILHSLDLSKPADIVKFVKSFESSEKKLDVLINNAGVMVNTREVTEDNLEKNFATNTLGTHLLTTLLIPVLRKAKRPRVVTVSSGGMLVQKLNIDDLQFEKMAKFDGTMAYAQNKRQQVVMTEQYAKRYPDVHFSCMHPGWADTPAVRISMPDFYEKMKNKLRTTEEGADTIIWLAASAAAYQQPSGLFFQDRVPVPKHLPLAWTKSSQEEEEAFMIKLDEIASKFTSLGLLTLESQVDTH</sequence>
<protein>
    <recommendedName>
        <fullName evidence="3">Dehydrogenase/reductase SDR family member 12</fullName>
    </recommendedName>
</protein>
<name>A0ABD3UFT8_SINWO</name>
<gene>
    <name evidence="1" type="ORF">ACJMK2_018329</name>
</gene>
<accession>A0ABD3UFT8</accession>
<proteinExistence type="predicted"/>
<evidence type="ECO:0008006" key="3">
    <source>
        <dbReference type="Google" id="ProtNLM"/>
    </source>
</evidence>